<evidence type="ECO:0000313" key="2">
    <source>
        <dbReference type="EMBL" id="KAF8403154.1"/>
    </source>
</evidence>
<accession>A0A834Z8U3</accession>
<dbReference type="OMA" id="VWAKTAN"/>
<dbReference type="Proteomes" id="UP000655225">
    <property type="component" value="Unassembled WGS sequence"/>
</dbReference>
<dbReference type="AlphaFoldDB" id="A0A834Z8U3"/>
<protein>
    <recommendedName>
        <fullName evidence="4">PWWP domain-containing protein</fullName>
    </recommendedName>
</protein>
<reference evidence="2 3" key="1">
    <citation type="submission" date="2020-04" db="EMBL/GenBank/DDBJ databases">
        <title>Plant Genome Project.</title>
        <authorList>
            <person name="Zhang R.-G."/>
        </authorList>
    </citation>
    <scope>NUCLEOTIDE SEQUENCE [LARGE SCALE GENOMIC DNA]</scope>
    <source>
        <strain evidence="2">YNK0</strain>
        <tissue evidence="2">Leaf</tissue>
    </source>
</reference>
<name>A0A834Z8U3_TETSI</name>
<feature type="compositionally biased region" description="Basic residues" evidence="1">
    <location>
        <begin position="1"/>
        <end position="13"/>
    </location>
</feature>
<dbReference type="OrthoDB" id="5964980at2759"/>
<evidence type="ECO:0000256" key="1">
    <source>
        <dbReference type="SAM" id="MobiDB-lite"/>
    </source>
</evidence>
<evidence type="ECO:0000313" key="3">
    <source>
        <dbReference type="Proteomes" id="UP000655225"/>
    </source>
</evidence>
<dbReference type="EMBL" id="JABCRI010000007">
    <property type="protein sequence ID" value="KAF8403154.1"/>
    <property type="molecule type" value="Genomic_DNA"/>
</dbReference>
<feature type="region of interest" description="Disordered" evidence="1">
    <location>
        <begin position="1"/>
        <end position="34"/>
    </location>
</feature>
<proteinExistence type="predicted"/>
<gene>
    <name evidence="2" type="ORF">HHK36_011251</name>
</gene>
<evidence type="ECO:0008006" key="4">
    <source>
        <dbReference type="Google" id="ProtNLM"/>
    </source>
</evidence>
<sequence>MAKNKASKKRKREKSQQVDYIPKCFQQPRSRGPKPRTDFSLFVCSSSSSSLSFLGSRRHRDSMLEFSRCKDGLSSITAASLDQACQTPVSGHEKEIPEFPLVACTTSQIGGQERLFSNSMGVPFTKVESVDKNIGGYKSDTAGPLEFTLNKSQFTESNNVWKSPRSVVWAKTACQMWWPAEVGYCYIRLATQCEIVIVHIYSAWEKSSISIPDSQDFASPSVQCFEERSCNPVQAFQDALKQALHIKEHIGSCRQLDENADGLISIQHYHSSEKWNSSSSRTEGDHLEGGKGKRKRKPKVYFDEVIHPTKSVKKVRRFRIMRYLGLTAPIGSPFSLTSHVRTAYKSCRVLNV</sequence>
<comment type="caution">
    <text evidence="2">The sequence shown here is derived from an EMBL/GenBank/DDBJ whole genome shotgun (WGS) entry which is preliminary data.</text>
</comment>
<organism evidence="2 3">
    <name type="scientific">Tetracentron sinense</name>
    <name type="common">Spur-leaf</name>
    <dbReference type="NCBI Taxonomy" id="13715"/>
    <lineage>
        <taxon>Eukaryota</taxon>
        <taxon>Viridiplantae</taxon>
        <taxon>Streptophyta</taxon>
        <taxon>Embryophyta</taxon>
        <taxon>Tracheophyta</taxon>
        <taxon>Spermatophyta</taxon>
        <taxon>Magnoliopsida</taxon>
        <taxon>Trochodendrales</taxon>
        <taxon>Trochodendraceae</taxon>
        <taxon>Tetracentron</taxon>
    </lineage>
</organism>
<feature type="region of interest" description="Disordered" evidence="1">
    <location>
        <begin position="275"/>
        <end position="295"/>
    </location>
</feature>
<keyword evidence="3" id="KW-1185">Reference proteome</keyword>
<feature type="compositionally biased region" description="Basic and acidic residues" evidence="1">
    <location>
        <begin position="282"/>
        <end position="291"/>
    </location>
</feature>